<evidence type="ECO:0000256" key="10">
    <source>
        <dbReference type="ARBA" id="ARBA00024548"/>
    </source>
</evidence>
<evidence type="ECO:0000313" key="19">
    <source>
        <dbReference type="Proteomes" id="UP000265100"/>
    </source>
</evidence>
<comment type="catalytic activity">
    <reaction evidence="6">
        <text>5-hydroxy-(6E,8Z,11Z,14Z)-eicosatetraenoate + ATP + CoA = 5-hydroxy-(6E,8Z,11Z,14Z)-eicosatetraenoyl-CoA + AMP + diphosphate</text>
        <dbReference type="Rhea" id="RHEA:52108"/>
        <dbReference type="ChEBI" id="CHEBI:30616"/>
        <dbReference type="ChEBI" id="CHEBI:33019"/>
        <dbReference type="ChEBI" id="CHEBI:57287"/>
        <dbReference type="ChEBI" id="CHEBI:65341"/>
        <dbReference type="ChEBI" id="CHEBI:136407"/>
        <dbReference type="ChEBI" id="CHEBI:456215"/>
    </reaction>
    <physiologicalReaction direction="left-to-right" evidence="6">
        <dbReference type="Rhea" id="RHEA:52109"/>
    </physiologicalReaction>
</comment>
<comment type="catalytic activity">
    <reaction evidence="9">
        <text>15-hydroxy-(5Z,8Z,11Z,13E)-eicosatetraenoate + ATP + CoA = 15-hydroxy-(5Z,8Z,11Z,13E)-eicosatetraenoyl-CoA + AMP + diphosphate</text>
        <dbReference type="Rhea" id="RHEA:52116"/>
        <dbReference type="ChEBI" id="CHEBI:30616"/>
        <dbReference type="ChEBI" id="CHEBI:33019"/>
        <dbReference type="ChEBI" id="CHEBI:57287"/>
        <dbReference type="ChEBI" id="CHEBI:78832"/>
        <dbReference type="ChEBI" id="CHEBI:136409"/>
        <dbReference type="ChEBI" id="CHEBI:456215"/>
    </reaction>
    <physiologicalReaction direction="left-to-right" evidence="9">
        <dbReference type="Rhea" id="RHEA:52117"/>
    </physiologicalReaction>
</comment>
<feature type="transmembrane region" description="Helical" evidence="16">
    <location>
        <begin position="21"/>
        <end position="45"/>
    </location>
</feature>
<evidence type="ECO:0000259" key="17">
    <source>
        <dbReference type="Pfam" id="PF00501"/>
    </source>
</evidence>
<sequence length="658" mass="74367">MQAQEVLRQLRIPELDDFRQYVRGFPTNALMGMGAFAAITTYWFATRPKALKPPCDLGLQSVELPGGERARRSVLCEDGSYLTHYYDDARTLYEVFLRGLRVSNNGPCLGSRKPNQPYEWQTYKEVIDRGECIGSALLHRGHSHTGDKFIGIFSQNRPEWTITELACYTYSLVAVPLYDTLGADAIDYIIDRADISTVICDVPEKARMILDCVSGKARAVKMIILIEAFDSDLVTRAKENGIEILSLKELEVRIRIGFVIFEFHKCAMISHENVVCNTGAFIKLTKVNKPTHRKDVLISFLPLAHMFERVVEYVVLVHGARIGYFQGDIRLLMDDLKTLQPTVFPVVPRLLNRMFDKVFGQANTPLKRWLLDFAFRRKEAELKNGVVRKDSMWDTLIFKKVQVNTKHFKALGDFYEGYGQTECTAGCTMSMPGDWSAGHVGPPLPCNAVKLVDVAEMNYLAANGEGEVCVKGPNVFQGYLKDPDRTAEAIDKDGWLHTGDIGKWLPNGTLKVIDRKKHIFKLAQGEYIAPEKIETIYVRSDPVAQVFVHGDSLQACLVGIVVPDPDFLPIWAKKKGFEGSYSELCDNKDVKKAILEDILNLGKETGLKSFEQVRDIVLHPEMFSIQNGLLTPTLKAKRTELRSHFREQIDELYAKIKM</sequence>
<evidence type="ECO:0000313" key="18">
    <source>
        <dbReference type="Ensembl" id="ENSACLP00000056376.1"/>
    </source>
</evidence>
<organism evidence="18 19">
    <name type="scientific">Astatotilapia calliptera</name>
    <name type="common">Eastern happy</name>
    <name type="synonym">Chromis callipterus</name>
    <dbReference type="NCBI Taxonomy" id="8154"/>
    <lineage>
        <taxon>Eukaryota</taxon>
        <taxon>Metazoa</taxon>
        <taxon>Chordata</taxon>
        <taxon>Craniata</taxon>
        <taxon>Vertebrata</taxon>
        <taxon>Euteleostomi</taxon>
        <taxon>Actinopterygii</taxon>
        <taxon>Neopterygii</taxon>
        <taxon>Teleostei</taxon>
        <taxon>Neoteleostei</taxon>
        <taxon>Acanthomorphata</taxon>
        <taxon>Ovalentaria</taxon>
        <taxon>Cichlomorphae</taxon>
        <taxon>Cichliformes</taxon>
        <taxon>Cichlidae</taxon>
        <taxon>African cichlids</taxon>
        <taxon>Pseudocrenilabrinae</taxon>
        <taxon>Haplochromini</taxon>
        <taxon>Astatotilapia</taxon>
    </lineage>
</organism>
<reference evidence="18" key="3">
    <citation type="submission" date="2025-09" db="UniProtKB">
        <authorList>
            <consortium name="Ensembl"/>
        </authorList>
    </citation>
    <scope>IDENTIFICATION</scope>
</reference>
<name>A0AAX7TS06_ASTCA</name>
<proteinExistence type="inferred from homology"/>
<dbReference type="GO" id="GO:0016020">
    <property type="term" value="C:membrane"/>
    <property type="evidence" value="ECO:0007669"/>
    <property type="project" value="TreeGrafter"/>
</dbReference>
<evidence type="ECO:0000256" key="16">
    <source>
        <dbReference type="SAM" id="Phobius"/>
    </source>
</evidence>
<evidence type="ECO:0000256" key="5">
    <source>
        <dbReference type="ARBA" id="ARBA00022840"/>
    </source>
</evidence>
<evidence type="ECO:0000256" key="7">
    <source>
        <dbReference type="ARBA" id="ARBA00024484"/>
    </source>
</evidence>
<accession>A0AAX7TS06</accession>
<evidence type="ECO:0000256" key="12">
    <source>
        <dbReference type="ARBA" id="ARBA00026113"/>
    </source>
</evidence>
<keyword evidence="16" id="KW-0472">Membrane</keyword>
<comment type="catalytic activity">
    <reaction evidence="8">
        <text>12-hydroxy-(5Z,8Z,10E,14Z)-eicosatetraenoate + ATP + CoA = 12-hydroxy-(5Z,8Z,10E,14Z)-eicosatetraenoyl-CoA + AMP + diphosphate</text>
        <dbReference type="Rhea" id="RHEA:52112"/>
        <dbReference type="ChEBI" id="CHEBI:30616"/>
        <dbReference type="ChEBI" id="CHEBI:33019"/>
        <dbReference type="ChEBI" id="CHEBI:57287"/>
        <dbReference type="ChEBI" id="CHEBI:90718"/>
        <dbReference type="ChEBI" id="CHEBI:136408"/>
        <dbReference type="ChEBI" id="CHEBI:456215"/>
    </reaction>
    <physiologicalReaction direction="left-to-right" evidence="8">
        <dbReference type="Rhea" id="RHEA:52113"/>
    </physiologicalReaction>
</comment>
<keyword evidence="16" id="KW-1133">Transmembrane helix</keyword>
<evidence type="ECO:0000256" key="1">
    <source>
        <dbReference type="ARBA" id="ARBA00006432"/>
    </source>
</evidence>
<comment type="catalytic activity">
    <reaction evidence="15">
        <text>hexadecanoate + ATP + CoA = hexadecanoyl-CoA + AMP + diphosphate</text>
        <dbReference type="Rhea" id="RHEA:30751"/>
        <dbReference type="ChEBI" id="CHEBI:7896"/>
        <dbReference type="ChEBI" id="CHEBI:30616"/>
        <dbReference type="ChEBI" id="CHEBI:33019"/>
        <dbReference type="ChEBI" id="CHEBI:57287"/>
        <dbReference type="ChEBI" id="CHEBI:57379"/>
        <dbReference type="ChEBI" id="CHEBI:456215"/>
    </reaction>
    <physiologicalReaction direction="left-to-right" evidence="15">
        <dbReference type="Rhea" id="RHEA:30752"/>
    </physiologicalReaction>
</comment>
<dbReference type="GO" id="GO:0005524">
    <property type="term" value="F:ATP binding"/>
    <property type="evidence" value="ECO:0007669"/>
    <property type="project" value="UniProtKB-KW"/>
</dbReference>
<comment type="catalytic activity">
    <reaction evidence="10">
        <text>(5Z,8Z,11Z,14Z)-eicosatetraenoate + ATP + CoA = (5Z,8Z,11Z,14Z)-eicosatetraenoyl-CoA + AMP + diphosphate</text>
        <dbReference type="Rhea" id="RHEA:19713"/>
        <dbReference type="ChEBI" id="CHEBI:30616"/>
        <dbReference type="ChEBI" id="CHEBI:32395"/>
        <dbReference type="ChEBI" id="CHEBI:33019"/>
        <dbReference type="ChEBI" id="CHEBI:57287"/>
        <dbReference type="ChEBI" id="CHEBI:57368"/>
        <dbReference type="ChEBI" id="CHEBI:456215"/>
        <dbReference type="EC" id="6.2.1.15"/>
    </reaction>
    <physiologicalReaction direction="left-to-right" evidence="10">
        <dbReference type="Rhea" id="RHEA:19714"/>
    </physiologicalReaction>
</comment>
<evidence type="ECO:0000256" key="9">
    <source>
        <dbReference type="ARBA" id="ARBA00024532"/>
    </source>
</evidence>
<dbReference type="Gene3D" id="3.40.50.12780">
    <property type="entry name" value="N-terminal domain of ligase-like"/>
    <property type="match status" value="1"/>
</dbReference>
<comment type="similarity">
    <text evidence="1">Belongs to the ATP-dependent AMP-binding enzyme family.</text>
</comment>
<keyword evidence="5" id="KW-0067">ATP-binding</keyword>
<dbReference type="InterPro" id="IPR000873">
    <property type="entry name" value="AMP-dep_synth/lig_dom"/>
</dbReference>
<dbReference type="GO" id="GO:0047676">
    <property type="term" value="F:arachidonate-CoA ligase activity"/>
    <property type="evidence" value="ECO:0007669"/>
    <property type="project" value="UniProtKB-EC"/>
</dbReference>
<dbReference type="PANTHER" id="PTHR43272">
    <property type="entry name" value="LONG-CHAIN-FATTY-ACID--COA LIGASE"/>
    <property type="match status" value="1"/>
</dbReference>
<protein>
    <recommendedName>
        <fullName evidence="14">Arachidonate--CoA ligase</fullName>
        <ecNumber evidence="12">6.2.1.15</ecNumber>
        <ecNumber evidence="13">6.2.1.3</ecNumber>
    </recommendedName>
</protein>
<dbReference type="Ensembl" id="ENSACLT00000073469.1">
    <property type="protein sequence ID" value="ENSACLP00000056376.1"/>
    <property type="gene ID" value="ENSACLG00000020240.2"/>
</dbReference>
<gene>
    <name evidence="18" type="primary">ACSL1</name>
</gene>
<reference evidence="18" key="1">
    <citation type="submission" date="2018-05" db="EMBL/GenBank/DDBJ databases">
        <authorList>
            <person name="Datahose"/>
        </authorList>
    </citation>
    <scope>NUCLEOTIDE SEQUENCE</scope>
</reference>
<evidence type="ECO:0000256" key="3">
    <source>
        <dbReference type="ARBA" id="ARBA00022741"/>
    </source>
</evidence>
<evidence type="ECO:0000256" key="15">
    <source>
        <dbReference type="ARBA" id="ARBA00049139"/>
    </source>
</evidence>
<evidence type="ECO:0000256" key="8">
    <source>
        <dbReference type="ARBA" id="ARBA00024495"/>
    </source>
</evidence>
<evidence type="ECO:0000256" key="14">
    <source>
        <dbReference type="ARBA" id="ARBA00032120"/>
    </source>
</evidence>
<evidence type="ECO:0000256" key="13">
    <source>
        <dbReference type="ARBA" id="ARBA00026121"/>
    </source>
</evidence>
<keyword evidence="4" id="KW-0276">Fatty acid metabolism</keyword>
<dbReference type="AlphaFoldDB" id="A0AAX7TS06"/>
<keyword evidence="3" id="KW-0547">Nucleotide-binding</keyword>
<keyword evidence="2" id="KW-0436">Ligase</keyword>
<feature type="domain" description="AMP-dependent synthetase/ligase" evidence="17">
    <location>
        <begin position="265"/>
        <end position="480"/>
    </location>
</feature>
<evidence type="ECO:0000256" key="4">
    <source>
        <dbReference type="ARBA" id="ARBA00022832"/>
    </source>
</evidence>
<reference evidence="18" key="2">
    <citation type="submission" date="2025-08" db="UniProtKB">
        <authorList>
            <consortium name="Ensembl"/>
        </authorList>
    </citation>
    <scope>IDENTIFICATION</scope>
</reference>
<dbReference type="InterPro" id="IPR045311">
    <property type="entry name" value="LC-FACS_euk"/>
</dbReference>
<evidence type="ECO:0000256" key="11">
    <source>
        <dbReference type="ARBA" id="ARBA00024565"/>
    </source>
</evidence>
<keyword evidence="19" id="KW-1185">Reference proteome</keyword>
<feature type="domain" description="AMP-dependent synthetase/ligase" evidence="17">
    <location>
        <begin position="117"/>
        <end position="230"/>
    </location>
</feature>
<dbReference type="GeneTree" id="ENSGT00940000154508"/>
<keyword evidence="4" id="KW-0443">Lipid metabolism</keyword>
<keyword evidence="16" id="KW-0812">Transmembrane</keyword>
<dbReference type="Pfam" id="PF00501">
    <property type="entry name" value="AMP-binding"/>
    <property type="match status" value="2"/>
</dbReference>
<comment type="catalytic activity">
    <reaction evidence="11">
        <text>(E)-hexadec-2-enoate + ATP + CoA = (2E)-hexadecenoyl-CoA + AMP + diphosphate</text>
        <dbReference type="Rhea" id="RHEA:36139"/>
        <dbReference type="ChEBI" id="CHEBI:30616"/>
        <dbReference type="ChEBI" id="CHEBI:33019"/>
        <dbReference type="ChEBI" id="CHEBI:57287"/>
        <dbReference type="ChEBI" id="CHEBI:61526"/>
        <dbReference type="ChEBI" id="CHEBI:72745"/>
        <dbReference type="ChEBI" id="CHEBI:456215"/>
    </reaction>
    <physiologicalReaction direction="left-to-right" evidence="11">
        <dbReference type="Rhea" id="RHEA:36140"/>
    </physiologicalReaction>
</comment>
<evidence type="ECO:0000256" key="6">
    <source>
        <dbReference type="ARBA" id="ARBA00024469"/>
    </source>
</evidence>
<dbReference type="CDD" id="cd05927">
    <property type="entry name" value="LC-FACS_euk"/>
    <property type="match status" value="1"/>
</dbReference>
<dbReference type="GO" id="GO:0005783">
    <property type="term" value="C:endoplasmic reticulum"/>
    <property type="evidence" value="ECO:0007669"/>
    <property type="project" value="TreeGrafter"/>
</dbReference>
<comment type="catalytic activity">
    <reaction evidence="7">
        <text>a long-chain fatty acid + ATP + CoA = a long-chain fatty acyl-CoA + AMP + diphosphate</text>
        <dbReference type="Rhea" id="RHEA:15421"/>
        <dbReference type="ChEBI" id="CHEBI:30616"/>
        <dbReference type="ChEBI" id="CHEBI:33019"/>
        <dbReference type="ChEBI" id="CHEBI:57287"/>
        <dbReference type="ChEBI" id="CHEBI:57560"/>
        <dbReference type="ChEBI" id="CHEBI:83139"/>
        <dbReference type="ChEBI" id="CHEBI:456215"/>
        <dbReference type="EC" id="6.2.1.3"/>
    </reaction>
    <physiologicalReaction direction="left-to-right" evidence="7">
        <dbReference type="Rhea" id="RHEA:15422"/>
    </physiologicalReaction>
</comment>
<dbReference type="PANTHER" id="PTHR43272:SF28">
    <property type="entry name" value="LONG-CHAIN-FATTY-ACID--COA LIGASE 1"/>
    <property type="match status" value="1"/>
</dbReference>
<dbReference type="SUPFAM" id="SSF56801">
    <property type="entry name" value="Acetyl-CoA synthetase-like"/>
    <property type="match status" value="1"/>
</dbReference>
<dbReference type="EC" id="6.2.1.15" evidence="12"/>
<dbReference type="EC" id="6.2.1.3" evidence="13"/>
<dbReference type="InterPro" id="IPR042099">
    <property type="entry name" value="ANL_N_sf"/>
</dbReference>
<evidence type="ECO:0000256" key="2">
    <source>
        <dbReference type="ARBA" id="ARBA00022598"/>
    </source>
</evidence>
<dbReference type="Proteomes" id="UP000265100">
    <property type="component" value="Chromosome 6"/>
</dbReference>